<evidence type="ECO:0000256" key="4">
    <source>
        <dbReference type="ARBA" id="ARBA00022692"/>
    </source>
</evidence>
<dbReference type="Gene3D" id="1.10.3720.10">
    <property type="entry name" value="MetI-like"/>
    <property type="match status" value="1"/>
</dbReference>
<dbReference type="GO" id="GO:0055085">
    <property type="term" value="P:transmembrane transport"/>
    <property type="evidence" value="ECO:0007669"/>
    <property type="project" value="InterPro"/>
</dbReference>
<dbReference type="GO" id="GO:0005886">
    <property type="term" value="C:plasma membrane"/>
    <property type="evidence" value="ECO:0007669"/>
    <property type="project" value="UniProtKB-SubCell"/>
</dbReference>
<dbReference type="Pfam" id="PF00528">
    <property type="entry name" value="BPD_transp_1"/>
    <property type="match status" value="1"/>
</dbReference>
<evidence type="ECO:0000256" key="7">
    <source>
        <dbReference type="SAM" id="Phobius"/>
    </source>
</evidence>
<feature type="transmembrane region" description="Helical" evidence="7">
    <location>
        <begin position="105"/>
        <end position="128"/>
    </location>
</feature>
<keyword evidence="5 7" id="KW-1133">Transmembrane helix</keyword>
<dbReference type="CDD" id="cd06261">
    <property type="entry name" value="TM_PBP2"/>
    <property type="match status" value="1"/>
</dbReference>
<evidence type="ECO:0000259" key="8">
    <source>
        <dbReference type="PROSITE" id="PS50928"/>
    </source>
</evidence>
<keyword evidence="3" id="KW-1003">Cell membrane</keyword>
<feature type="domain" description="ABC transmembrane type-1" evidence="8">
    <location>
        <begin position="105"/>
        <end position="323"/>
    </location>
</feature>
<organism evidence="9">
    <name type="scientific">marine metagenome</name>
    <dbReference type="NCBI Taxonomy" id="408172"/>
    <lineage>
        <taxon>unclassified sequences</taxon>
        <taxon>metagenomes</taxon>
        <taxon>ecological metagenomes</taxon>
    </lineage>
</organism>
<name>A0A381N5H3_9ZZZZ</name>
<comment type="subcellular location">
    <subcellularLocation>
        <location evidence="1">Cell membrane</location>
        <topology evidence="1">Multi-pass membrane protein</topology>
    </subcellularLocation>
</comment>
<feature type="transmembrane region" description="Helical" evidence="7">
    <location>
        <begin position="255"/>
        <end position="276"/>
    </location>
</feature>
<evidence type="ECO:0000256" key="3">
    <source>
        <dbReference type="ARBA" id="ARBA00022475"/>
    </source>
</evidence>
<evidence type="ECO:0000256" key="1">
    <source>
        <dbReference type="ARBA" id="ARBA00004651"/>
    </source>
</evidence>
<gene>
    <name evidence="9" type="ORF">METZ01_LOCUS1752</name>
</gene>
<feature type="transmembrane region" description="Helical" evidence="7">
    <location>
        <begin position="140"/>
        <end position="173"/>
    </location>
</feature>
<evidence type="ECO:0000256" key="5">
    <source>
        <dbReference type="ARBA" id="ARBA00022989"/>
    </source>
</evidence>
<dbReference type="InterPro" id="IPR035906">
    <property type="entry name" value="MetI-like_sf"/>
</dbReference>
<dbReference type="PANTHER" id="PTHR30465:SF66">
    <property type="entry name" value="INNER MEMBRANE ABC TRANSPORTER PERMEASE PROTEIN YEJB"/>
    <property type="match status" value="1"/>
</dbReference>
<reference evidence="9" key="1">
    <citation type="submission" date="2018-05" db="EMBL/GenBank/DDBJ databases">
        <authorList>
            <person name="Lanie J.A."/>
            <person name="Ng W.-L."/>
            <person name="Kazmierczak K.M."/>
            <person name="Andrzejewski T.M."/>
            <person name="Davidsen T.M."/>
            <person name="Wayne K.J."/>
            <person name="Tettelin H."/>
            <person name="Glass J.I."/>
            <person name="Rusch D."/>
            <person name="Podicherti R."/>
            <person name="Tsui H.-C.T."/>
            <person name="Winkler M.E."/>
        </authorList>
    </citation>
    <scope>NUCLEOTIDE SEQUENCE</scope>
</reference>
<feature type="transmembrane region" description="Helical" evidence="7">
    <location>
        <begin position="193"/>
        <end position="218"/>
    </location>
</feature>
<dbReference type="SUPFAM" id="SSF161098">
    <property type="entry name" value="MetI-like"/>
    <property type="match status" value="1"/>
</dbReference>
<sequence>MVIPTFIGITLAVFVIMHFVPGGPVERQILQYRMAIMTEGGVSGGAQALAVSLPQDAIDEIRRFYGFDKPVHVRYGQWLWNVIRLDLGNSYIYQEPVWDVIKSRFPVSIFLGLTGFLLSYVICIPLGVMKAVRHGTRFDVVSSIVVFLGYSVPGWALGTALLVLFGGGSFWSLFPLGGFRPYNWEFLSLGQKIVAQLHHMFLPVFCYMVGSFATLTILTKNSLMENLGQDYIRTAFAKGLNEHRVIFVHALRNSLIPLATGLGHVFGLVLAGSFLIEKVFNIDGMGYLGYTSILQRDYPVALGILVISSLLMLFGNILSDVIYTAADPRIRFK</sequence>
<evidence type="ECO:0000256" key="2">
    <source>
        <dbReference type="ARBA" id="ARBA00022448"/>
    </source>
</evidence>
<dbReference type="GO" id="GO:0042884">
    <property type="term" value="P:microcin transport"/>
    <property type="evidence" value="ECO:0007669"/>
    <property type="project" value="TreeGrafter"/>
</dbReference>
<dbReference type="InterPro" id="IPR000515">
    <property type="entry name" value="MetI-like"/>
</dbReference>
<keyword evidence="2" id="KW-0813">Transport</keyword>
<evidence type="ECO:0000256" key="6">
    <source>
        <dbReference type="ARBA" id="ARBA00023136"/>
    </source>
</evidence>
<protein>
    <recommendedName>
        <fullName evidence="8">ABC transmembrane type-1 domain-containing protein</fullName>
    </recommendedName>
</protein>
<dbReference type="PANTHER" id="PTHR30465">
    <property type="entry name" value="INNER MEMBRANE ABC TRANSPORTER"/>
    <property type="match status" value="1"/>
</dbReference>
<keyword evidence="6 7" id="KW-0472">Membrane</keyword>
<dbReference type="AlphaFoldDB" id="A0A381N5H3"/>
<evidence type="ECO:0000313" key="9">
    <source>
        <dbReference type="EMBL" id="SUZ48898.1"/>
    </source>
</evidence>
<dbReference type="PROSITE" id="PS50928">
    <property type="entry name" value="ABC_TM1"/>
    <property type="match status" value="1"/>
</dbReference>
<keyword evidence="4 7" id="KW-0812">Transmembrane</keyword>
<feature type="transmembrane region" description="Helical" evidence="7">
    <location>
        <begin position="300"/>
        <end position="323"/>
    </location>
</feature>
<dbReference type="EMBL" id="UINC01000092">
    <property type="protein sequence ID" value="SUZ48898.1"/>
    <property type="molecule type" value="Genomic_DNA"/>
</dbReference>
<proteinExistence type="predicted"/>
<accession>A0A381N5H3</accession>